<dbReference type="AlphaFoldDB" id="A0A8H3UG88"/>
<protein>
    <submittedName>
        <fullName evidence="1">Uncharacterized protein</fullName>
    </submittedName>
</protein>
<proteinExistence type="predicted"/>
<evidence type="ECO:0000313" key="1">
    <source>
        <dbReference type="EMBL" id="KAE9969060.1"/>
    </source>
</evidence>
<reference evidence="1 2" key="1">
    <citation type="submission" date="2018-12" db="EMBL/GenBank/DDBJ databases">
        <title>Venturia inaequalis Genome Resource.</title>
        <authorList>
            <person name="Lichtner F.J."/>
        </authorList>
    </citation>
    <scope>NUCLEOTIDE SEQUENCE [LARGE SCALE GENOMIC DNA]</scope>
    <source>
        <strain evidence="1 2">120213</strain>
    </source>
</reference>
<dbReference type="EMBL" id="WNWS01000381">
    <property type="protein sequence ID" value="KAE9969060.1"/>
    <property type="molecule type" value="Genomic_DNA"/>
</dbReference>
<name>A0A8H3UG88_VENIN</name>
<gene>
    <name evidence="1" type="ORF">EG328_007117</name>
</gene>
<comment type="caution">
    <text evidence="1">The sequence shown here is derived from an EMBL/GenBank/DDBJ whole genome shotgun (WGS) entry which is preliminary data.</text>
</comment>
<dbReference type="Proteomes" id="UP000447873">
    <property type="component" value="Unassembled WGS sequence"/>
</dbReference>
<accession>A0A8H3UG88</accession>
<evidence type="ECO:0000313" key="2">
    <source>
        <dbReference type="Proteomes" id="UP000447873"/>
    </source>
</evidence>
<organism evidence="1 2">
    <name type="scientific">Venturia inaequalis</name>
    <name type="common">Apple scab fungus</name>
    <dbReference type="NCBI Taxonomy" id="5025"/>
    <lineage>
        <taxon>Eukaryota</taxon>
        <taxon>Fungi</taxon>
        <taxon>Dikarya</taxon>
        <taxon>Ascomycota</taxon>
        <taxon>Pezizomycotina</taxon>
        <taxon>Dothideomycetes</taxon>
        <taxon>Pleosporomycetidae</taxon>
        <taxon>Venturiales</taxon>
        <taxon>Venturiaceae</taxon>
        <taxon>Venturia</taxon>
    </lineage>
</organism>
<sequence>MFSASWRRHSNAAYLRRTEQTVHDLVYHISEGVKETGEESTNVARRYLITNKLDALGAARDYIQWWQTGQVGGQAASETQAQPGPIPTILVTTTAIVAPMDHDSDYWHHSALVEMGSNDEVSRQRADTMRSLIDSGVKDGVATQASIGTRTVGGTQPLVTAQPVLATQAAIAAQAAVSTPPMAEIQDGAGTQNPEGQAEWNVLDIRHDTYGEDPINKMYVG</sequence>